<dbReference type="EMBL" id="LAZR01042730">
    <property type="protein sequence ID" value="KKL08807.1"/>
    <property type="molecule type" value="Genomic_DNA"/>
</dbReference>
<name>A0A0F9B4V3_9ZZZZ</name>
<sequence>MKIFTLVLGTIMFVVGILLGWTEKPASPTSS</sequence>
<evidence type="ECO:0000313" key="1">
    <source>
        <dbReference type="EMBL" id="KKL08807.1"/>
    </source>
</evidence>
<accession>A0A0F9B4V3</accession>
<gene>
    <name evidence="1" type="ORF">LCGC14_2572170</name>
</gene>
<organism evidence="1">
    <name type="scientific">marine sediment metagenome</name>
    <dbReference type="NCBI Taxonomy" id="412755"/>
    <lineage>
        <taxon>unclassified sequences</taxon>
        <taxon>metagenomes</taxon>
        <taxon>ecological metagenomes</taxon>
    </lineage>
</organism>
<dbReference type="AlphaFoldDB" id="A0A0F9B4V3"/>
<protein>
    <submittedName>
        <fullName evidence="1">Uncharacterized protein</fullName>
    </submittedName>
</protein>
<proteinExistence type="predicted"/>
<reference evidence="1" key="1">
    <citation type="journal article" date="2015" name="Nature">
        <title>Complex archaea that bridge the gap between prokaryotes and eukaryotes.</title>
        <authorList>
            <person name="Spang A."/>
            <person name="Saw J.H."/>
            <person name="Jorgensen S.L."/>
            <person name="Zaremba-Niedzwiedzka K."/>
            <person name="Martijn J."/>
            <person name="Lind A.E."/>
            <person name="van Eijk R."/>
            <person name="Schleper C."/>
            <person name="Guy L."/>
            <person name="Ettema T.J."/>
        </authorList>
    </citation>
    <scope>NUCLEOTIDE SEQUENCE</scope>
</reference>
<comment type="caution">
    <text evidence="1">The sequence shown here is derived from an EMBL/GenBank/DDBJ whole genome shotgun (WGS) entry which is preliminary data.</text>
</comment>